<dbReference type="Gene3D" id="1.25.10.10">
    <property type="entry name" value="Leucine-rich Repeat Variant"/>
    <property type="match status" value="1"/>
</dbReference>
<dbReference type="InterPro" id="IPR011989">
    <property type="entry name" value="ARM-like"/>
</dbReference>
<dbReference type="InterPro" id="IPR039600">
    <property type="entry name" value="TANGO6/Rtp1"/>
</dbReference>
<protein>
    <submittedName>
        <fullName evidence="5">Uncharacterized protein</fullName>
    </submittedName>
</protein>
<sequence length="995" mass="108834">MDDSQKLITPDAPRGNMKRTLLPATHALTGTSNKQSTGSRPLESVLKARILDVARIDTSLVALTEQQLDALDSDALENTTGGIALKILTQISTEERQDTFEDLSLNDQSAVRMLAALVFRWKLSKETDRFNTSAASTRLEVLNQLQQTTMAILKLAFPDEGTNDATTSSMVSSMMIQQYTLEILPATFSIGWLPPGQCKESPYIRSSTLRLLSSFGLGESIQLLGVTLNTPHLPTTAKNAIKYLLSRRILQPKGLQAFLGIMTGQESEATLAKYEQIAMLISTPPRGTSAEEYFRNVVPQILDILLAEDVASRTLQAAAYVFSDLVSSKHQDSTIFPILNVTLYAGFQEHTQERAKSYMPLETIKMMSKFAVAAPPSGDEPAIVKVLGPIIEKLYTLLYHLETKAISDPTETEACKGLLLSWLKLASAEVATERLWNVIEGKGGEWFIGGDNEELTLCWREQVVSQNLKLSDLSNLEKDVMSTNSLGLRPDPIHLVGLLKIVGRNEVASLLFVRLLGADYASDKVEPTRELLRMQLLYQMQQKLSSSILSNPSHALAFVDHAITTATAQKQSLQPSKSPLLVVANEGDEEDAQAGDILRTAVDFLLSSLEANPKYVPPKDDPHVQRVSEQLKSLTLHPSMALRQACREASLVLTARLSAAAVSGPGSEESSERLKNIREKYQEALVLLQDPLLPVRAQGLTMLRHLVELSAESKQDSGVDPALVPAILDIFINSAQNEDSFIFLNAVKGLVVMVQAFGRDVFRRLIDIYATESYVSGNMNRQELDMKLRIGEALAEVVGSCGQSLGGYVDILLPAILATIRDSSLPTTLRTSAISLASRCVETAPLAMSRYTAELSGAMVDILELEHTVAIEPRNRDERQETVGGVESKSDTEQEDEGGHNRRRRQRQGEAGDEATDANPVGVNPKLSPLRRSAIHLLGAILRGGGDYGLTGFPARRAGNVLRYLSVHDADNVVNAMAVEVVSLLGEVARARFHQ</sequence>
<dbReference type="PANTHER" id="PTHR20959">
    <property type="entry name" value="TRANSPORT AND GOLGI ORGANIZATION PROTEIN 6 FAMILY MEMBER"/>
    <property type="match status" value="1"/>
</dbReference>
<evidence type="ECO:0000256" key="1">
    <source>
        <dbReference type="ARBA" id="ARBA00005724"/>
    </source>
</evidence>
<evidence type="ECO:0000313" key="5">
    <source>
        <dbReference type="EMBL" id="KIM25905.1"/>
    </source>
</evidence>
<evidence type="ECO:0000259" key="4">
    <source>
        <dbReference type="Pfam" id="PF23565"/>
    </source>
</evidence>
<dbReference type="EMBL" id="KN824310">
    <property type="protein sequence ID" value="KIM25905.1"/>
    <property type="molecule type" value="Genomic_DNA"/>
</dbReference>
<dbReference type="GO" id="GO:0009306">
    <property type="term" value="P:protein secretion"/>
    <property type="evidence" value="ECO:0007669"/>
    <property type="project" value="TreeGrafter"/>
</dbReference>
<dbReference type="AlphaFoldDB" id="A0A0C3AMU0"/>
<dbReference type="OrthoDB" id="3256756at2759"/>
<feature type="compositionally biased region" description="Basic and acidic residues" evidence="2">
    <location>
        <begin position="888"/>
        <end position="900"/>
    </location>
</feature>
<feature type="region of interest" description="Disordered" evidence="2">
    <location>
        <begin position="873"/>
        <end position="926"/>
    </location>
</feature>
<feature type="domain" description="RNA polymerase II assembly factor Rtp1 C-terminal" evidence="3">
    <location>
        <begin position="681"/>
        <end position="803"/>
    </location>
</feature>
<dbReference type="HOGENOM" id="CLU_005991_0_0_1"/>
<organism evidence="5 6">
    <name type="scientific">Serendipita vermifera MAFF 305830</name>
    <dbReference type="NCBI Taxonomy" id="933852"/>
    <lineage>
        <taxon>Eukaryota</taxon>
        <taxon>Fungi</taxon>
        <taxon>Dikarya</taxon>
        <taxon>Basidiomycota</taxon>
        <taxon>Agaricomycotina</taxon>
        <taxon>Agaricomycetes</taxon>
        <taxon>Sebacinales</taxon>
        <taxon>Serendipitaceae</taxon>
        <taxon>Serendipita</taxon>
    </lineage>
</organism>
<reference evidence="5 6" key="1">
    <citation type="submission" date="2014-04" db="EMBL/GenBank/DDBJ databases">
        <authorList>
            <consortium name="DOE Joint Genome Institute"/>
            <person name="Kuo A."/>
            <person name="Zuccaro A."/>
            <person name="Kohler A."/>
            <person name="Nagy L.G."/>
            <person name="Floudas D."/>
            <person name="Copeland A."/>
            <person name="Barry K.W."/>
            <person name="Cichocki N."/>
            <person name="Veneault-Fourrey C."/>
            <person name="LaButti K."/>
            <person name="Lindquist E.A."/>
            <person name="Lipzen A."/>
            <person name="Lundell T."/>
            <person name="Morin E."/>
            <person name="Murat C."/>
            <person name="Sun H."/>
            <person name="Tunlid A."/>
            <person name="Henrissat B."/>
            <person name="Grigoriev I.V."/>
            <person name="Hibbett D.S."/>
            <person name="Martin F."/>
            <person name="Nordberg H.P."/>
            <person name="Cantor M.N."/>
            <person name="Hua S.X."/>
        </authorList>
    </citation>
    <scope>NUCLEOTIDE SEQUENCE [LARGE SCALE GENOMIC DNA]</scope>
    <source>
        <strain evidence="5 6">MAFF 305830</strain>
    </source>
</reference>
<feature type="domain" description="TANGO6 HEAT repeat" evidence="4">
    <location>
        <begin position="250"/>
        <end position="440"/>
    </location>
</feature>
<evidence type="ECO:0000256" key="2">
    <source>
        <dbReference type="SAM" id="MobiDB-lite"/>
    </source>
</evidence>
<proteinExistence type="inferred from homology"/>
<dbReference type="InterPro" id="IPR016024">
    <property type="entry name" value="ARM-type_fold"/>
</dbReference>
<keyword evidence="6" id="KW-1185">Reference proteome</keyword>
<dbReference type="Pfam" id="PF10363">
    <property type="entry name" value="RTP1_C1"/>
    <property type="match status" value="1"/>
</dbReference>
<evidence type="ECO:0000259" key="3">
    <source>
        <dbReference type="Pfam" id="PF10363"/>
    </source>
</evidence>
<evidence type="ECO:0000313" key="6">
    <source>
        <dbReference type="Proteomes" id="UP000054097"/>
    </source>
</evidence>
<accession>A0A0C3AMU0</accession>
<dbReference type="InterPro" id="IPR057407">
    <property type="entry name" value="HEAT_TANGO6"/>
</dbReference>
<gene>
    <name evidence="5" type="ORF">M408DRAFT_25799</name>
</gene>
<dbReference type="InterPro" id="IPR019451">
    <property type="entry name" value="Rtp1_C1"/>
</dbReference>
<dbReference type="Pfam" id="PF23565">
    <property type="entry name" value="ARM_TANGO6"/>
    <property type="match status" value="1"/>
</dbReference>
<comment type="similarity">
    <text evidence="1">Belongs to the Tango6 family.</text>
</comment>
<name>A0A0C3AMU0_SERVB</name>
<reference evidence="6" key="2">
    <citation type="submission" date="2015-01" db="EMBL/GenBank/DDBJ databases">
        <title>Evolutionary Origins and Diversification of the Mycorrhizal Mutualists.</title>
        <authorList>
            <consortium name="DOE Joint Genome Institute"/>
            <consortium name="Mycorrhizal Genomics Consortium"/>
            <person name="Kohler A."/>
            <person name="Kuo A."/>
            <person name="Nagy L.G."/>
            <person name="Floudas D."/>
            <person name="Copeland A."/>
            <person name="Barry K.W."/>
            <person name="Cichocki N."/>
            <person name="Veneault-Fourrey C."/>
            <person name="LaButti K."/>
            <person name="Lindquist E.A."/>
            <person name="Lipzen A."/>
            <person name="Lundell T."/>
            <person name="Morin E."/>
            <person name="Murat C."/>
            <person name="Riley R."/>
            <person name="Ohm R."/>
            <person name="Sun H."/>
            <person name="Tunlid A."/>
            <person name="Henrissat B."/>
            <person name="Grigoriev I.V."/>
            <person name="Hibbett D.S."/>
            <person name="Martin F."/>
        </authorList>
    </citation>
    <scope>NUCLEOTIDE SEQUENCE [LARGE SCALE GENOMIC DNA]</scope>
    <source>
        <strain evidence="6">MAFF 305830</strain>
    </source>
</reference>
<dbReference type="Proteomes" id="UP000054097">
    <property type="component" value="Unassembled WGS sequence"/>
</dbReference>
<dbReference type="PANTHER" id="PTHR20959:SF1">
    <property type="entry name" value="TRANSPORT AND GOLGI ORGANIZATION PROTEIN 6 HOMOLOG"/>
    <property type="match status" value="1"/>
</dbReference>
<dbReference type="SUPFAM" id="SSF48371">
    <property type="entry name" value="ARM repeat"/>
    <property type="match status" value="1"/>
</dbReference>